<name>A0AA39KHK7_ARMTA</name>
<organism evidence="1 2">
    <name type="scientific">Armillaria tabescens</name>
    <name type="common">Ringless honey mushroom</name>
    <name type="synonym">Agaricus tabescens</name>
    <dbReference type="NCBI Taxonomy" id="1929756"/>
    <lineage>
        <taxon>Eukaryota</taxon>
        <taxon>Fungi</taxon>
        <taxon>Dikarya</taxon>
        <taxon>Basidiomycota</taxon>
        <taxon>Agaricomycotina</taxon>
        <taxon>Agaricomycetes</taxon>
        <taxon>Agaricomycetidae</taxon>
        <taxon>Agaricales</taxon>
        <taxon>Marasmiineae</taxon>
        <taxon>Physalacriaceae</taxon>
        <taxon>Desarmillaria</taxon>
    </lineage>
</organism>
<dbReference type="EMBL" id="JAUEPS010000013">
    <property type="protein sequence ID" value="KAK0460106.1"/>
    <property type="molecule type" value="Genomic_DNA"/>
</dbReference>
<accession>A0AA39KHK7</accession>
<proteinExistence type="predicted"/>
<keyword evidence="2" id="KW-1185">Reference proteome</keyword>
<protein>
    <submittedName>
        <fullName evidence="1">Uncharacterized protein</fullName>
    </submittedName>
</protein>
<sequence length="180" mass="20258">MPGWLSIYLALPETAIVVCSLLGYSQSIFRLVPKHKDHLTPTKTDVGELVLVVVPWKTIVKAGGSAPTEWSIHFDVLLAFRQRVHLDLPVLSLPARNISDWLVRSTHPHSGEWESITKLDGENAGNMTLFQFTSLLILKERNHPELETASMVRSHILLDMIYLDKMYQSSILDLPGTFDA</sequence>
<evidence type="ECO:0000313" key="1">
    <source>
        <dbReference type="EMBL" id="KAK0460106.1"/>
    </source>
</evidence>
<gene>
    <name evidence="1" type="ORF">EV420DRAFT_1478638</name>
</gene>
<dbReference type="Proteomes" id="UP001175211">
    <property type="component" value="Unassembled WGS sequence"/>
</dbReference>
<dbReference type="RefSeq" id="XP_060332232.1">
    <property type="nucleotide sequence ID" value="XM_060469515.1"/>
</dbReference>
<comment type="caution">
    <text evidence="1">The sequence shown here is derived from an EMBL/GenBank/DDBJ whole genome shotgun (WGS) entry which is preliminary data.</text>
</comment>
<reference evidence="1" key="1">
    <citation type="submission" date="2023-06" db="EMBL/GenBank/DDBJ databases">
        <authorList>
            <consortium name="Lawrence Berkeley National Laboratory"/>
            <person name="Ahrendt S."/>
            <person name="Sahu N."/>
            <person name="Indic B."/>
            <person name="Wong-Bajracharya J."/>
            <person name="Merenyi Z."/>
            <person name="Ke H.-M."/>
            <person name="Monk M."/>
            <person name="Kocsube S."/>
            <person name="Drula E."/>
            <person name="Lipzen A."/>
            <person name="Balint B."/>
            <person name="Henrissat B."/>
            <person name="Andreopoulos B."/>
            <person name="Martin F.M."/>
            <person name="Harder C.B."/>
            <person name="Rigling D."/>
            <person name="Ford K.L."/>
            <person name="Foster G.D."/>
            <person name="Pangilinan J."/>
            <person name="Papanicolaou A."/>
            <person name="Barry K."/>
            <person name="LaButti K."/>
            <person name="Viragh M."/>
            <person name="Koriabine M."/>
            <person name="Yan M."/>
            <person name="Riley R."/>
            <person name="Champramary S."/>
            <person name="Plett K.L."/>
            <person name="Tsai I.J."/>
            <person name="Slot J."/>
            <person name="Sipos G."/>
            <person name="Plett J."/>
            <person name="Nagy L.G."/>
            <person name="Grigoriev I.V."/>
        </authorList>
    </citation>
    <scope>NUCLEOTIDE SEQUENCE</scope>
    <source>
        <strain evidence="1">CCBAS 213</strain>
    </source>
</reference>
<dbReference type="AlphaFoldDB" id="A0AA39KHK7"/>
<evidence type="ECO:0000313" key="2">
    <source>
        <dbReference type="Proteomes" id="UP001175211"/>
    </source>
</evidence>
<dbReference type="GeneID" id="85353063"/>